<dbReference type="Proteomes" id="UP001233999">
    <property type="component" value="Unassembled WGS sequence"/>
</dbReference>
<keyword evidence="1" id="KW-1133">Transmembrane helix</keyword>
<reference evidence="3" key="2">
    <citation type="submission" date="2023-05" db="EMBL/GenBank/DDBJ databases">
        <authorList>
            <person name="Fouks B."/>
        </authorList>
    </citation>
    <scope>NUCLEOTIDE SEQUENCE</scope>
    <source>
        <strain evidence="3">Stay&amp;Tobe</strain>
        <tissue evidence="3">Testes</tissue>
    </source>
</reference>
<dbReference type="EMBL" id="JASPKZ010005717">
    <property type="protein sequence ID" value="KAJ9588074.1"/>
    <property type="molecule type" value="Genomic_DNA"/>
</dbReference>
<accession>A0AAD8EFM8</accession>
<comment type="caution">
    <text evidence="3">The sequence shown here is derived from an EMBL/GenBank/DDBJ whole genome shotgun (WGS) entry which is preliminary data.</text>
</comment>
<reference evidence="3" key="1">
    <citation type="journal article" date="2023" name="IScience">
        <title>Live-bearing cockroach genome reveals convergent evolutionary mechanisms linked to viviparity in insects and beyond.</title>
        <authorList>
            <person name="Fouks B."/>
            <person name="Harrison M.C."/>
            <person name="Mikhailova A.A."/>
            <person name="Marchal E."/>
            <person name="English S."/>
            <person name="Carruthers M."/>
            <person name="Jennings E.C."/>
            <person name="Chiamaka E.L."/>
            <person name="Frigard R.A."/>
            <person name="Pippel M."/>
            <person name="Attardo G.M."/>
            <person name="Benoit J.B."/>
            <person name="Bornberg-Bauer E."/>
            <person name="Tobe S.S."/>
        </authorList>
    </citation>
    <scope>NUCLEOTIDE SEQUENCE</scope>
    <source>
        <strain evidence="3">Stay&amp;Tobe</strain>
    </source>
</reference>
<keyword evidence="4" id="KW-1185">Reference proteome</keyword>
<organism evidence="3 4">
    <name type="scientific">Diploptera punctata</name>
    <name type="common">Pacific beetle cockroach</name>
    <dbReference type="NCBI Taxonomy" id="6984"/>
    <lineage>
        <taxon>Eukaryota</taxon>
        <taxon>Metazoa</taxon>
        <taxon>Ecdysozoa</taxon>
        <taxon>Arthropoda</taxon>
        <taxon>Hexapoda</taxon>
        <taxon>Insecta</taxon>
        <taxon>Pterygota</taxon>
        <taxon>Neoptera</taxon>
        <taxon>Polyneoptera</taxon>
        <taxon>Dictyoptera</taxon>
        <taxon>Blattodea</taxon>
        <taxon>Blaberoidea</taxon>
        <taxon>Blaberidae</taxon>
        <taxon>Diplopterinae</taxon>
        <taxon>Diploptera</taxon>
    </lineage>
</organism>
<keyword evidence="1" id="KW-0812">Transmembrane</keyword>
<sequence length="128" mass="14711">MNFTFWLSVCLAPSLLLTLWEISKKYSADEIPASTGLVERFQVLTSTFSWRMPTSFWELTNIESLLFAVYAGYLIILVICYRVITNIRHVNREMEKIIHDGNEQMTACGLLQWSTHLSQTCNKVVSVS</sequence>
<evidence type="ECO:0000256" key="1">
    <source>
        <dbReference type="SAM" id="Phobius"/>
    </source>
</evidence>
<evidence type="ECO:0000256" key="2">
    <source>
        <dbReference type="SAM" id="SignalP"/>
    </source>
</evidence>
<keyword evidence="2" id="KW-0732">Signal</keyword>
<feature type="chain" id="PRO_5042222249" evidence="2">
    <location>
        <begin position="29"/>
        <end position="128"/>
    </location>
</feature>
<evidence type="ECO:0000313" key="3">
    <source>
        <dbReference type="EMBL" id="KAJ9588074.1"/>
    </source>
</evidence>
<dbReference type="AlphaFoldDB" id="A0AAD8EFM8"/>
<gene>
    <name evidence="3" type="ORF">L9F63_018552</name>
</gene>
<proteinExistence type="predicted"/>
<evidence type="ECO:0000313" key="4">
    <source>
        <dbReference type="Proteomes" id="UP001233999"/>
    </source>
</evidence>
<name>A0AAD8EFM8_DIPPU</name>
<keyword evidence="1" id="KW-0472">Membrane</keyword>
<feature type="signal peptide" evidence="2">
    <location>
        <begin position="1"/>
        <end position="28"/>
    </location>
</feature>
<protein>
    <submittedName>
        <fullName evidence="3">Uncharacterized protein</fullName>
    </submittedName>
</protein>
<feature type="transmembrane region" description="Helical" evidence="1">
    <location>
        <begin position="65"/>
        <end position="84"/>
    </location>
</feature>